<keyword evidence="3" id="KW-1185">Reference proteome</keyword>
<keyword evidence="1" id="KW-0732">Signal</keyword>
<evidence type="ECO:0000313" key="3">
    <source>
        <dbReference type="Proteomes" id="UP000294547"/>
    </source>
</evidence>
<accession>A0A4R6RCQ6</accession>
<feature type="signal peptide" evidence="1">
    <location>
        <begin position="1"/>
        <end position="28"/>
    </location>
</feature>
<dbReference type="OrthoDB" id="8444059at2"/>
<name>A0A4R6RCQ6_9HYPH</name>
<proteinExistence type="predicted"/>
<feature type="chain" id="PRO_5020649020" evidence="1">
    <location>
        <begin position="29"/>
        <end position="197"/>
    </location>
</feature>
<dbReference type="AlphaFoldDB" id="A0A4R6RCQ6"/>
<reference evidence="2 3" key="1">
    <citation type="submission" date="2019-03" db="EMBL/GenBank/DDBJ databases">
        <title>Genomic Encyclopedia of Type Strains, Phase IV (KMG-IV): sequencing the most valuable type-strain genomes for metagenomic binning, comparative biology and taxonomic classification.</title>
        <authorList>
            <person name="Goeker M."/>
        </authorList>
    </citation>
    <scope>NUCLEOTIDE SEQUENCE [LARGE SCALE GENOMIC DNA]</scope>
    <source>
        <strain evidence="2 3">DSM 102969</strain>
    </source>
</reference>
<evidence type="ECO:0000313" key="2">
    <source>
        <dbReference type="EMBL" id="TDP83466.1"/>
    </source>
</evidence>
<sequence length="197" mass="21243">MRPARIPPFARLVAAALAVALAAGPARAGAIVDRAEEAEVQLSSGNAVKALASVEAAFNTVWDRAPLGFSEALFVAGKPEGFGIYQARTGNVFRTGEDMLVYAEPFGFGYGEDGEGFRITFDADYELRNARGQIMTAQSGFAVLDTATRRRNKEFQVFVTYSFAGLKPGDYVLVTTLRDRNSDKKGSFELPFTIAAP</sequence>
<organism evidence="2 3">
    <name type="scientific">Oharaeibacter diazotrophicus</name>
    <dbReference type="NCBI Taxonomy" id="1920512"/>
    <lineage>
        <taxon>Bacteria</taxon>
        <taxon>Pseudomonadati</taxon>
        <taxon>Pseudomonadota</taxon>
        <taxon>Alphaproteobacteria</taxon>
        <taxon>Hyphomicrobiales</taxon>
        <taxon>Pleomorphomonadaceae</taxon>
        <taxon>Oharaeibacter</taxon>
    </lineage>
</organism>
<comment type="caution">
    <text evidence="2">The sequence shown here is derived from an EMBL/GenBank/DDBJ whole genome shotgun (WGS) entry which is preliminary data.</text>
</comment>
<dbReference type="Proteomes" id="UP000294547">
    <property type="component" value="Unassembled WGS sequence"/>
</dbReference>
<evidence type="ECO:0000256" key="1">
    <source>
        <dbReference type="SAM" id="SignalP"/>
    </source>
</evidence>
<dbReference type="EMBL" id="SNXY01000009">
    <property type="protein sequence ID" value="TDP83466.1"/>
    <property type="molecule type" value="Genomic_DNA"/>
</dbReference>
<gene>
    <name evidence="2" type="ORF">EDD54_3428</name>
</gene>
<dbReference type="RefSeq" id="WP_126538430.1">
    <property type="nucleotide sequence ID" value="NZ_BSPM01000009.1"/>
</dbReference>
<protein>
    <submittedName>
        <fullName evidence="2">Uncharacterized protein</fullName>
    </submittedName>
</protein>